<protein>
    <submittedName>
        <fullName evidence="2">Uncharacterized protein</fullName>
    </submittedName>
</protein>
<dbReference type="AlphaFoldDB" id="A0AAQ4F4V0"/>
<sequence length="68" mass="7954">MQRTLKAQRQEQALSTGPPLRTRKRRFHRDSLISHDSCGDVRRQRARLSGCRTLGVDDAASRDERRRH</sequence>
<dbReference type="Proteomes" id="UP001321473">
    <property type="component" value="Unassembled WGS sequence"/>
</dbReference>
<evidence type="ECO:0000313" key="2">
    <source>
        <dbReference type="EMBL" id="KAK8782126.1"/>
    </source>
</evidence>
<keyword evidence="3" id="KW-1185">Reference proteome</keyword>
<name>A0AAQ4F4V0_AMBAM</name>
<dbReference type="EMBL" id="JARKHS020007000">
    <property type="protein sequence ID" value="KAK8782126.1"/>
    <property type="molecule type" value="Genomic_DNA"/>
</dbReference>
<evidence type="ECO:0000256" key="1">
    <source>
        <dbReference type="SAM" id="MobiDB-lite"/>
    </source>
</evidence>
<proteinExistence type="predicted"/>
<feature type="compositionally biased region" description="Polar residues" evidence="1">
    <location>
        <begin position="1"/>
        <end position="15"/>
    </location>
</feature>
<evidence type="ECO:0000313" key="3">
    <source>
        <dbReference type="Proteomes" id="UP001321473"/>
    </source>
</evidence>
<organism evidence="2 3">
    <name type="scientific">Amblyomma americanum</name>
    <name type="common">Lone star tick</name>
    <dbReference type="NCBI Taxonomy" id="6943"/>
    <lineage>
        <taxon>Eukaryota</taxon>
        <taxon>Metazoa</taxon>
        <taxon>Ecdysozoa</taxon>
        <taxon>Arthropoda</taxon>
        <taxon>Chelicerata</taxon>
        <taxon>Arachnida</taxon>
        <taxon>Acari</taxon>
        <taxon>Parasitiformes</taxon>
        <taxon>Ixodida</taxon>
        <taxon>Ixodoidea</taxon>
        <taxon>Ixodidae</taxon>
        <taxon>Amblyomminae</taxon>
        <taxon>Amblyomma</taxon>
    </lineage>
</organism>
<gene>
    <name evidence="2" type="ORF">V5799_016526</name>
</gene>
<comment type="caution">
    <text evidence="2">The sequence shown here is derived from an EMBL/GenBank/DDBJ whole genome shotgun (WGS) entry which is preliminary data.</text>
</comment>
<accession>A0AAQ4F4V0</accession>
<reference evidence="2 3" key="1">
    <citation type="journal article" date="2023" name="Arcadia Sci">
        <title>De novo assembly of a long-read Amblyomma americanum tick genome.</title>
        <authorList>
            <person name="Chou S."/>
            <person name="Poskanzer K.E."/>
            <person name="Rollins M."/>
            <person name="Thuy-Boun P.S."/>
        </authorList>
    </citation>
    <scope>NUCLEOTIDE SEQUENCE [LARGE SCALE GENOMIC DNA]</scope>
    <source>
        <strain evidence="2">F_SG_1</strain>
        <tissue evidence="2">Salivary glands</tissue>
    </source>
</reference>
<feature type="region of interest" description="Disordered" evidence="1">
    <location>
        <begin position="1"/>
        <end position="31"/>
    </location>
</feature>